<keyword evidence="2" id="KW-1185">Reference proteome</keyword>
<name>A0A345ZQ62_9HYPH</name>
<evidence type="ECO:0000313" key="2">
    <source>
        <dbReference type="Proteomes" id="UP000254889"/>
    </source>
</evidence>
<evidence type="ECO:0000313" key="1">
    <source>
        <dbReference type="EMBL" id="AXK79059.1"/>
    </source>
</evidence>
<dbReference type="KEGG" id="ptaw:DW352_00100"/>
<sequence length="445" mass="48412">MLNLPVYNGGVGGYGADQIILRAEQLMPLLRPKVLIVDLLADNILGVTYSSYGRPKPYFLVEHGALVAHNQPVPKVEQDLEGGDAKHWFAHSIVVSRFMEAFFSDWWFAGRNSSFSRTSGDEVEITCRLLHRLKKKTDEGGVRLILYLQFAGSHIIGGLSEPPHAALVHECAQSLGIQTVDEFGALAAIYRGNANALRENYVRKPDGSTGHKSPLGNGEVARRVAAALLESPQLDHDAAAVADYADTTEKESAVGPYRNFFSDSESIPNSDRPGSIVSLTCVRGFWPLVRTYRLAASGPPGEHYFAVDGIDLSPGYVSASLEVKPDQSGKFRVQLFGPNSQGAVADFDLANRESATIRLGKVRSISSGVEAAGFGWYRAWLTFFSPVGGRGAFIIQLAEPSGRYDFAAARESVLIRKIQITKGRSVPAYQTDVPIVRRVRAAACM</sequence>
<organism evidence="1 2">
    <name type="scientific">Pseudolabrys taiwanensis</name>
    <dbReference type="NCBI Taxonomy" id="331696"/>
    <lineage>
        <taxon>Bacteria</taxon>
        <taxon>Pseudomonadati</taxon>
        <taxon>Pseudomonadota</taxon>
        <taxon>Alphaproteobacteria</taxon>
        <taxon>Hyphomicrobiales</taxon>
        <taxon>Xanthobacteraceae</taxon>
        <taxon>Pseudolabrys</taxon>
    </lineage>
</organism>
<proteinExistence type="predicted"/>
<gene>
    <name evidence="1" type="ORF">DW352_00100</name>
</gene>
<reference evidence="1 2" key="1">
    <citation type="submission" date="2018-07" db="EMBL/GenBank/DDBJ databases">
        <authorList>
            <person name="Quirk P.G."/>
            <person name="Krulwich T.A."/>
        </authorList>
    </citation>
    <scope>NUCLEOTIDE SEQUENCE [LARGE SCALE GENOMIC DNA]</scope>
    <source>
        <strain evidence="1 2">CC-BB4</strain>
    </source>
</reference>
<protein>
    <submittedName>
        <fullName evidence="1">Uncharacterized protein</fullName>
    </submittedName>
</protein>
<dbReference type="Proteomes" id="UP000254889">
    <property type="component" value="Chromosome"/>
</dbReference>
<dbReference type="OrthoDB" id="8447859at2"/>
<accession>A0A345ZQ62</accession>
<dbReference type="AlphaFoldDB" id="A0A345ZQ62"/>
<dbReference type="EMBL" id="CP031417">
    <property type="protein sequence ID" value="AXK79059.1"/>
    <property type="molecule type" value="Genomic_DNA"/>
</dbReference>